<dbReference type="InterPro" id="IPR036038">
    <property type="entry name" value="Aminotransferase-like"/>
</dbReference>
<evidence type="ECO:0000313" key="19">
    <source>
        <dbReference type="Proteomes" id="UP000249910"/>
    </source>
</evidence>
<keyword evidence="7 17" id="KW-0032">Aminotransferase</keyword>
<dbReference type="Pfam" id="PF01063">
    <property type="entry name" value="Aminotran_4"/>
    <property type="match status" value="1"/>
</dbReference>
<evidence type="ECO:0000256" key="6">
    <source>
        <dbReference type="ARBA" id="ARBA00009320"/>
    </source>
</evidence>
<evidence type="ECO:0000256" key="9">
    <source>
        <dbReference type="ARBA" id="ARBA00022679"/>
    </source>
</evidence>
<dbReference type="InterPro" id="IPR050571">
    <property type="entry name" value="Class-IV_PLP-Dep_Aminotrnsfr"/>
</dbReference>
<keyword evidence="19" id="KW-1185">Reference proteome</keyword>
<dbReference type="InterPro" id="IPR018300">
    <property type="entry name" value="Aminotrans_IV_CS"/>
</dbReference>
<comment type="cofactor">
    <cofactor evidence="1 16">
        <name>pyridoxal 5'-phosphate</name>
        <dbReference type="ChEBI" id="CHEBI:597326"/>
    </cofactor>
</comment>
<dbReference type="Proteomes" id="UP000249910">
    <property type="component" value="Chromosome"/>
</dbReference>
<gene>
    <name evidence="17" type="primary">ilvE</name>
    <name evidence="18" type="ORF">CDV26_00620</name>
</gene>
<evidence type="ECO:0000256" key="5">
    <source>
        <dbReference type="ARBA" id="ARBA00005072"/>
    </source>
</evidence>
<comment type="catalytic activity">
    <reaction evidence="12 17">
        <text>L-valine + 2-oxoglutarate = 3-methyl-2-oxobutanoate + L-glutamate</text>
        <dbReference type="Rhea" id="RHEA:24813"/>
        <dbReference type="ChEBI" id="CHEBI:11851"/>
        <dbReference type="ChEBI" id="CHEBI:16810"/>
        <dbReference type="ChEBI" id="CHEBI:29985"/>
        <dbReference type="ChEBI" id="CHEBI:57762"/>
        <dbReference type="EC" id="2.6.1.42"/>
    </reaction>
</comment>
<name>A0ABN5AZ34_9GAMM</name>
<comment type="function">
    <text evidence="2 17">Acts on leucine, isoleucine and valine.</text>
</comment>
<reference evidence="18 19" key="1">
    <citation type="submission" date="2017-06" db="EMBL/GenBank/DDBJ databases">
        <title>Complete genome of Francisella halioticida.</title>
        <authorList>
            <person name="Sjodin A."/>
        </authorList>
    </citation>
    <scope>NUCLEOTIDE SEQUENCE [LARGE SCALE GENOMIC DNA]</scope>
    <source>
        <strain evidence="18 19">DSM 23729</strain>
    </source>
</reference>
<comment type="pathway">
    <text evidence="5 17">Amino-acid biosynthesis; L-leucine biosynthesis; L-leucine from 3-methyl-2-oxobutanoate: step 4/4.</text>
</comment>
<evidence type="ECO:0000256" key="11">
    <source>
        <dbReference type="ARBA" id="ARBA00023304"/>
    </source>
</evidence>
<evidence type="ECO:0000256" key="15">
    <source>
        <dbReference type="RuleBase" id="RU004106"/>
    </source>
</evidence>
<dbReference type="PANTHER" id="PTHR42743:SF11">
    <property type="entry name" value="AMINODEOXYCHORISMATE LYASE"/>
    <property type="match status" value="1"/>
</dbReference>
<evidence type="ECO:0000256" key="3">
    <source>
        <dbReference type="ARBA" id="ARBA00004824"/>
    </source>
</evidence>
<dbReference type="Gene3D" id="3.20.10.10">
    <property type="entry name" value="D-amino Acid Aminotransferase, subunit A, domain 2"/>
    <property type="match status" value="1"/>
</dbReference>
<dbReference type="NCBIfam" id="TIGR01122">
    <property type="entry name" value="ilvE_I"/>
    <property type="match status" value="1"/>
</dbReference>
<evidence type="ECO:0000256" key="16">
    <source>
        <dbReference type="RuleBase" id="RU004516"/>
    </source>
</evidence>
<comment type="catalytic activity">
    <reaction evidence="13 17">
        <text>L-isoleucine + 2-oxoglutarate = (S)-3-methyl-2-oxopentanoate + L-glutamate</text>
        <dbReference type="Rhea" id="RHEA:24801"/>
        <dbReference type="ChEBI" id="CHEBI:16810"/>
        <dbReference type="ChEBI" id="CHEBI:29985"/>
        <dbReference type="ChEBI" id="CHEBI:35146"/>
        <dbReference type="ChEBI" id="CHEBI:58045"/>
        <dbReference type="EC" id="2.6.1.42"/>
    </reaction>
</comment>
<dbReference type="Gene3D" id="3.30.470.10">
    <property type="match status" value="1"/>
</dbReference>
<dbReference type="EC" id="2.6.1.42" evidence="17"/>
<dbReference type="RefSeq" id="WP_088773415.1">
    <property type="nucleotide sequence ID" value="NZ_AP023082.1"/>
</dbReference>
<organism evidence="18 19">
    <name type="scientific">Francisella halioticida</name>
    <dbReference type="NCBI Taxonomy" id="549298"/>
    <lineage>
        <taxon>Bacteria</taxon>
        <taxon>Pseudomonadati</taxon>
        <taxon>Pseudomonadota</taxon>
        <taxon>Gammaproteobacteria</taxon>
        <taxon>Thiotrichales</taxon>
        <taxon>Francisellaceae</taxon>
        <taxon>Francisella</taxon>
    </lineage>
</organism>
<dbReference type="InterPro" id="IPR043132">
    <property type="entry name" value="BCAT-like_C"/>
</dbReference>
<evidence type="ECO:0000256" key="2">
    <source>
        <dbReference type="ARBA" id="ARBA00003109"/>
    </source>
</evidence>
<keyword evidence="10 16" id="KW-0663">Pyridoxal phosphate</keyword>
<dbReference type="PANTHER" id="PTHR42743">
    <property type="entry name" value="AMINO-ACID AMINOTRANSFERASE"/>
    <property type="match status" value="1"/>
</dbReference>
<evidence type="ECO:0000256" key="8">
    <source>
        <dbReference type="ARBA" id="ARBA00022605"/>
    </source>
</evidence>
<keyword evidence="9 17" id="KW-0808">Transferase</keyword>
<evidence type="ECO:0000256" key="14">
    <source>
        <dbReference type="ARBA" id="ARBA00049229"/>
    </source>
</evidence>
<evidence type="ECO:0000256" key="10">
    <source>
        <dbReference type="ARBA" id="ARBA00022898"/>
    </source>
</evidence>
<evidence type="ECO:0000256" key="12">
    <source>
        <dbReference type="ARBA" id="ARBA00048212"/>
    </source>
</evidence>
<evidence type="ECO:0000256" key="1">
    <source>
        <dbReference type="ARBA" id="ARBA00001933"/>
    </source>
</evidence>
<dbReference type="GO" id="GO:0008483">
    <property type="term" value="F:transaminase activity"/>
    <property type="evidence" value="ECO:0007669"/>
    <property type="project" value="UniProtKB-KW"/>
</dbReference>
<evidence type="ECO:0000256" key="4">
    <source>
        <dbReference type="ARBA" id="ARBA00004931"/>
    </source>
</evidence>
<dbReference type="InterPro" id="IPR001544">
    <property type="entry name" value="Aminotrans_IV"/>
</dbReference>
<dbReference type="NCBIfam" id="NF005146">
    <property type="entry name" value="PRK06606.1"/>
    <property type="match status" value="1"/>
</dbReference>
<proteinExistence type="inferred from homology"/>
<evidence type="ECO:0000313" key="18">
    <source>
        <dbReference type="EMBL" id="ASG68969.1"/>
    </source>
</evidence>
<dbReference type="SUPFAM" id="SSF56752">
    <property type="entry name" value="D-aminoacid aminotransferase-like PLP-dependent enzymes"/>
    <property type="match status" value="1"/>
</dbReference>
<dbReference type="PROSITE" id="PS00770">
    <property type="entry name" value="AA_TRANSFER_CLASS_4"/>
    <property type="match status" value="1"/>
</dbReference>
<dbReference type="EMBL" id="CP022132">
    <property type="protein sequence ID" value="ASG68969.1"/>
    <property type="molecule type" value="Genomic_DNA"/>
</dbReference>
<comment type="pathway">
    <text evidence="4 17">Amino-acid biosynthesis; L-valine biosynthesis; L-valine from pyruvate: step 4/4.</text>
</comment>
<evidence type="ECO:0000256" key="17">
    <source>
        <dbReference type="RuleBase" id="RU364094"/>
    </source>
</evidence>
<dbReference type="InterPro" id="IPR043131">
    <property type="entry name" value="BCAT-like_N"/>
</dbReference>
<comment type="similarity">
    <text evidence="6 15">Belongs to the class-IV pyridoxal-phosphate-dependent aminotransferase family.</text>
</comment>
<protein>
    <recommendedName>
        <fullName evidence="17">Branched-chain-amino-acid aminotransferase</fullName>
        <shortName evidence="17">BCAT</shortName>
        <ecNumber evidence="17">2.6.1.42</ecNumber>
    </recommendedName>
</protein>
<keyword evidence="11 17" id="KW-0100">Branched-chain amino acid biosynthesis</keyword>
<sequence>MIDKIWKNGEIVSYEDAKVGINTHSLHYGSSVFEGIRAYETPNGIGVLKLKEHMERFIYSMNALGMKCKYSITELCQAVLDIIKASGKKSCYIRPLAYYAEGTVSVLPAKDHPVDIAICCIEMGRYMSADEVDIKVSKYIRIHPDSTICDAKIGGNYVNSILASRETLGTHYHEALLLDVNGNVAEGAAMNIFFIKDDEVITTPLGTILNGITRKLIIQIARDLGYKVTERLFKINELTNADEAFFSGTAAELTPIVSVDDNKLKSSDHTITNQIKEVFQKIKQGEAYTDILTYVEES</sequence>
<accession>A0ABN5AZ34</accession>
<dbReference type="InterPro" id="IPR005785">
    <property type="entry name" value="B_amino_transI"/>
</dbReference>
<evidence type="ECO:0000256" key="13">
    <source>
        <dbReference type="ARBA" id="ARBA00048798"/>
    </source>
</evidence>
<comment type="catalytic activity">
    <reaction evidence="14 17">
        <text>L-leucine + 2-oxoglutarate = 4-methyl-2-oxopentanoate + L-glutamate</text>
        <dbReference type="Rhea" id="RHEA:18321"/>
        <dbReference type="ChEBI" id="CHEBI:16810"/>
        <dbReference type="ChEBI" id="CHEBI:17865"/>
        <dbReference type="ChEBI" id="CHEBI:29985"/>
        <dbReference type="ChEBI" id="CHEBI:57427"/>
        <dbReference type="EC" id="2.6.1.42"/>
    </reaction>
</comment>
<evidence type="ECO:0000256" key="7">
    <source>
        <dbReference type="ARBA" id="ARBA00022576"/>
    </source>
</evidence>
<comment type="pathway">
    <text evidence="3 17">Amino-acid biosynthesis; L-isoleucine biosynthesis; L-isoleucine from 2-oxobutanoate: step 4/4.</text>
</comment>
<keyword evidence="8 17" id="KW-0028">Amino-acid biosynthesis</keyword>